<keyword evidence="3" id="KW-1185">Reference proteome</keyword>
<dbReference type="AlphaFoldDB" id="A0A6V8SD13"/>
<dbReference type="EMBL" id="BLZR01000001">
    <property type="protein sequence ID" value="GFP75134.1"/>
    <property type="molecule type" value="Genomic_DNA"/>
</dbReference>
<reference evidence="2 3" key="1">
    <citation type="submission" date="2020-07" db="EMBL/GenBank/DDBJ databases">
        <title>A new beta-1,3-glucan-decomposing anaerobic bacterium isolated from anoxic soil subjected to biological soil disinfestation.</title>
        <authorList>
            <person name="Ueki A."/>
            <person name="Tonouchi A."/>
        </authorList>
    </citation>
    <scope>NUCLEOTIDE SEQUENCE [LARGE SCALE GENOMIC DNA]</scope>
    <source>
        <strain evidence="2 3">TW1</strain>
    </source>
</reference>
<dbReference type="Proteomes" id="UP000580568">
    <property type="component" value="Unassembled WGS sequence"/>
</dbReference>
<keyword evidence="1" id="KW-1133">Transmembrane helix</keyword>
<sequence>MKGRVIKWVSLSIFFILILIVSIRMGMTYYLNTNTTLIRYEKGKKADDISYGENYSIMANLDVINKGKKIGYVAGEGNKNIYDIYEIKGLDSSEWVAVNDSDEPGGRGTWVCKKDSVKLPKISDYGVNEIEILQQDGYYTIKTIKNSEDINKIIDVITSSGDETKIAGPFDGRSYLLYFKSPQFKGIAYRGYLTITKNGKYYARLAGYNYIEVTNEFKKYI</sequence>
<evidence type="ECO:0000313" key="2">
    <source>
        <dbReference type="EMBL" id="GFP75134.1"/>
    </source>
</evidence>
<protein>
    <submittedName>
        <fullName evidence="2">Uncharacterized protein</fullName>
    </submittedName>
</protein>
<comment type="caution">
    <text evidence="2">The sequence shown here is derived from an EMBL/GenBank/DDBJ whole genome shotgun (WGS) entry which is preliminary data.</text>
</comment>
<keyword evidence="1" id="KW-0812">Transmembrane</keyword>
<dbReference type="RefSeq" id="WP_183276662.1">
    <property type="nucleotide sequence ID" value="NZ_BLZR01000001.1"/>
</dbReference>
<organism evidence="2 3">
    <name type="scientific">Clostridium fungisolvens</name>
    <dbReference type="NCBI Taxonomy" id="1604897"/>
    <lineage>
        <taxon>Bacteria</taxon>
        <taxon>Bacillati</taxon>
        <taxon>Bacillota</taxon>
        <taxon>Clostridia</taxon>
        <taxon>Eubacteriales</taxon>
        <taxon>Clostridiaceae</taxon>
        <taxon>Clostridium</taxon>
    </lineage>
</organism>
<proteinExistence type="predicted"/>
<accession>A0A6V8SD13</accession>
<feature type="transmembrane region" description="Helical" evidence="1">
    <location>
        <begin position="12"/>
        <end position="31"/>
    </location>
</feature>
<gene>
    <name evidence="2" type="ORF">bsdtw1_01205</name>
</gene>
<evidence type="ECO:0000313" key="3">
    <source>
        <dbReference type="Proteomes" id="UP000580568"/>
    </source>
</evidence>
<name>A0A6V8SD13_9CLOT</name>
<evidence type="ECO:0000256" key="1">
    <source>
        <dbReference type="SAM" id="Phobius"/>
    </source>
</evidence>
<keyword evidence="1" id="KW-0472">Membrane</keyword>